<evidence type="ECO:0000256" key="1">
    <source>
        <dbReference type="SAM" id="Phobius"/>
    </source>
</evidence>
<proteinExistence type="predicted"/>
<evidence type="ECO:0000313" key="2">
    <source>
        <dbReference type="EMBL" id="PIR77512.1"/>
    </source>
</evidence>
<keyword evidence="1" id="KW-0472">Membrane</keyword>
<dbReference type="EMBL" id="PFBW01000091">
    <property type="protein sequence ID" value="PIR77512.1"/>
    <property type="molecule type" value="Genomic_DNA"/>
</dbReference>
<comment type="caution">
    <text evidence="2">The sequence shown here is derived from an EMBL/GenBank/DDBJ whole genome shotgun (WGS) entry which is preliminary data.</text>
</comment>
<organism evidence="2 3">
    <name type="scientific">Candidatus Magasanikbacteria bacterium CG10_big_fil_rev_8_21_14_0_10_38_6</name>
    <dbReference type="NCBI Taxonomy" id="1974647"/>
    <lineage>
        <taxon>Bacteria</taxon>
        <taxon>Candidatus Magasanikiibacteriota</taxon>
    </lineage>
</organism>
<protein>
    <submittedName>
        <fullName evidence="2">Uncharacterized protein</fullName>
    </submittedName>
</protein>
<keyword evidence="1" id="KW-0812">Transmembrane</keyword>
<feature type="transmembrane region" description="Helical" evidence="1">
    <location>
        <begin position="39"/>
        <end position="57"/>
    </location>
</feature>
<reference evidence="3" key="1">
    <citation type="submission" date="2017-09" db="EMBL/GenBank/DDBJ databases">
        <title>Depth-based differentiation of microbial function through sediment-hosted aquifers and enrichment of novel symbionts in the deep terrestrial subsurface.</title>
        <authorList>
            <person name="Probst A.J."/>
            <person name="Ladd B."/>
            <person name="Jarett J.K."/>
            <person name="Geller-Mcgrath D.E."/>
            <person name="Sieber C.M.K."/>
            <person name="Emerson J.B."/>
            <person name="Anantharaman K."/>
            <person name="Thomas B.C."/>
            <person name="Malmstrom R."/>
            <person name="Stieglmeier M."/>
            <person name="Klingl A."/>
            <person name="Woyke T."/>
            <person name="Ryan C.M."/>
            <person name="Banfield J.F."/>
        </authorList>
    </citation>
    <scope>NUCLEOTIDE SEQUENCE [LARGE SCALE GENOMIC DNA]</scope>
</reference>
<dbReference type="Proteomes" id="UP000228528">
    <property type="component" value="Unassembled WGS sequence"/>
</dbReference>
<keyword evidence="1" id="KW-1133">Transmembrane helix</keyword>
<sequence>MLLVQKIKKLTAAKTKINTKRMQKHTWSSDTTKSEYSLVYYYLLAGIALVVAVFLFLPRVSMS</sequence>
<evidence type="ECO:0000313" key="3">
    <source>
        <dbReference type="Proteomes" id="UP000228528"/>
    </source>
</evidence>
<name>A0A2M6P1A0_9BACT</name>
<dbReference type="AlphaFoldDB" id="A0A2M6P1A0"/>
<gene>
    <name evidence="2" type="ORF">COU30_02015</name>
</gene>
<accession>A0A2M6P1A0</accession>